<gene>
    <name evidence="3" type="ORF">SAMN04487968_106198</name>
</gene>
<evidence type="ECO:0000313" key="3">
    <source>
        <dbReference type="EMBL" id="SFC43883.1"/>
    </source>
</evidence>
<dbReference type="AlphaFoldDB" id="A0A1I1JD41"/>
<keyword evidence="4" id="KW-1185">Reference proteome</keyword>
<proteinExistence type="inferred from homology"/>
<dbReference type="InterPro" id="IPR057666">
    <property type="entry name" value="DrpA_SLOG"/>
</dbReference>
<feature type="domain" description="Smf/DprA SLOG" evidence="2">
    <location>
        <begin position="81"/>
        <end position="300"/>
    </location>
</feature>
<dbReference type="GO" id="GO:0009294">
    <property type="term" value="P:DNA-mediated transformation"/>
    <property type="evidence" value="ECO:0007669"/>
    <property type="project" value="InterPro"/>
</dbReference>
<accession>A0A1I1JD41</accession>
<sequence>MTATTNVADAERLARVALNVAFEPADLELAQQVSAHGAVAVCRRLIDTGKLGSRSAEAVARLDAVDPADELERAHRSDLRFVVPGDAEWPSQLDDLEHAADVTEGRGGVPLGLWVRGPVRLDSLADSVAVVGSRSATDYGTTIAREISAQLAAERWAVVSGAAYGIDQAAHRGALAGGGVTVAVLACGADRFYPAAHERLIGHLAEHAAVISEAPPGAAPMRLRFLARNRIIAALSRGTVIVEAAPRSGALNTASWTDAISRPVMGVPGPVTAMTSAGVHVLLRRGATVVTNAGEVLESVGASGEHLAIDLRGPERPRDRLSMTQQQVLEAVPLFRPSGLESIARIAGLGTAETERHLADLTRNGFAERSSTGWRLSAYARS</sequence>
<evidence type="ECO:0000313" key="4">
    <source>
        <dbReference type="Proteomes" id="UP000198832"/>
    </source>
</evidence>
<dbReference type="NCBIfam" id="TIGR00732">
    <property type="entry name" value="dprA"/>
    <property type="match status" value="1"/>
</dbReference>
<dbReference type="EMBL" id="FOLB01000006">
    <property type="protein sequence ID" value="SFC43883.1"/>
    <property type="molecule type" value="Genomic_DNA"/>
</dbReference>
<dbReference type="PANTHER" id="PTHR43022:SF1">
    <property type="entry name" value="PROTEIN SMF"/>
    <property type="match status" value="1"/>
</dbReference>
<dbReference type="SUPFAM" id="SSF102405">
    <property type="entry name" value="MCP/YpsA-like"/>
    <property type="match status" value="1"/>
</dbReference>
<comment type="similarity">
    <text evidence="1">Belongs to the DprA/Smf family.</text>
</comment>
<evidence type="ECO:0000256" key="1">
    <source>
        <dbReference type="ARBA" id="ARBA00006525"/>
    </source>
</evidence>
<reference evidence="3 4" key="1">
    <citation type="submission" date="2016-10" db="EMBL/GenBank/DDBJ databases">
        <authorList>
            <person name="de Groot N.N."/>
        </authorList>
    </citation>
    <scope>NUCLEOTIDE SEQUENCE [LARGE SCALE GENOMIC DNA]</scope>
    <source>
        <strain evidence="3 4">CGMCC 1.7056</strain>
    </source>
</reference>
<dbReference type="OrthoDB" id="9785707at2"/>
<organism evidence="3 4">
    <name type="scientific">Nocardioides terrae</name>
    <dbReference type="NCBI Taxonomy" id="574651"/>
    <lineage>
        <taxon>Bacteria</taxon>
        <taxon>Bacillati</taxon>
        <taxon>Actinomycetota</taxon>
        <taxon>Actinomycetes</taxon>
        <taxon>Propionibacteriales</taxon>
        <taxon>Nocardioidaceae</taxon>
        <taxon>Nocardioides</taxon>
    </lineage>
</organism>
<dbReference type="Proteomes" id="UP000198832">
    <property type="component" value="Unassembled WGS sequence"/>
</dbReference>
<dbReference type="Gene3D" id="3.40.50.450">
    <property type="match status" value="1"/>
</dbReference>
<dbReference type="STRING" id="574651.SAMN04487968_106198"/>
<protein>
    <submittedName>
        <fullName evidence="3">DNA processing protein</fullName>
    </submittedName>
</protein>
<dbReference type="PANTHER" id="PTHR43022">
    <property type="entry name" value="PROTEIN SMF"/>
    <property type="match status" value="1"/>
</dbReference>
<evidence type="ECO:0000259" key="2">
    <source>
        <dbReference type="Pfam" id="PF02481"/>
    </source>
</evidence>
<dbReference type="InterPro" id="IPR003488">
    <property type="entry name" value="DprA"/>
</dbReference>
<name>A0A1I1JD41_9ACTN</name>
<dbReference type="RefSeq" id="WP_091123236.1">
    <property type="nucleotide sequence ID" value="NZ_FOLB01000006.1"/>
</dbReference>
<dbReference type="Pfam" id="PF02481">
    <property type="entry name" value="DNA_processg_A"/>
    <property type="match status" value="1"/>
</dbReference>